<dbReference type="SUPFAM" id="SSF82866">
    <property type="entry name" value="Multidrug efflux transporter AcrB transmembrane domain"/>
    <property type="match status" value="1"/>
</dbReference>
<feature type="transmembrane region" description="Helical" evidence="1">
    <location>
        <begin position="260"/>
        <end position="290"/>
    </location>
</feature>
<sequence>MCITGVKAIASIQCIYKSANECHYEFILPEYSLDNHHQWIPHWAMTSAPGKPQLPQTGFLAQVPENTDISTSVITIKQSNLFKQDISPAPCLLNNDFYYQKDRSVYGADQFYPSRIFLISEPSKWRGTNIVRILIHPFQWNPVTKQLKIIHKMTFAISWPPQKNSHSCKDSKQPVDPIKSRIIMNYSPAGASPDRNKTRQQSQTVFQKLNLYIAKNGMYRLSYEALMAYQFPIKNQPHQYLQLWHRKNKSPWIFTLRQHIFNLVIIFYFMGFPLSMLSVFGIVALSGVVVNDSLVMI</sequence>
<accession>A0A1V1NTH4</accession>
<evidence type="ECO:0000313" key="4">
    <source>
        <dbReference type="Proteomes" id="UP000189670"/>
    </source>
</evidence>
<proteinExistence type="predicted"/>
<reference evidence="4" key="1">
    <citation type="submission" date="2012-11" db="EMBL/GenBank/DDBJ databases">
        <authorList>
            <person name="Lucero-Rivera Y.E."/>
            <person name="Tovar-Ramirez D."/>
        </authorList>
    </citation>
    <scope>NUCLEOTIDE SEQUENCE [LARGE SCALE GENOMIC DNA]</scope>
    <source>
        <strain evidence="4">Araruama</strain>
    </source>
</reference>
<dbReference type="Proteomes" id="UP000189670">
    <property type="component" value="Unassembled WGS sequence"/>
</dbReference>
<keyword evidence="1" id="KW-0812">Transmembrane</keyword>
<feature type="domain" description="Gingipain propeptide" evidence="2">
    <location>
        <begin position="47"/>
        <end position="187"/>
    </location>
</feature>
<dbReference type="EMBL" id="ATBP01002406">
    <property type="protein sequence ID" value="ETR65890.1"/>
    <property type="molecule type" value="Genomic_DNA"/>
</dbReference>
<dbReference type="InterPro" id="IPR012600">
    <property type="entry name" value="Propeptide_C25"/>
</dbReference>
<dbReference type="InterPro" id="IPR038490">
    <property type="entry name" value="Gingipain_propep_sf"/>
</dbReference>
<keyword evidence="1" id="KW-0472">Membrane</keyword>
<keyword evidence="1" id="KW-1133">Transmembrane helix</keyword>
<dbReference type="Gene3D" id="2.60.40.3800">
    <property type="match status" value="1"/>
</dbReference>
<dbReference type="AlphaFoldDB" id="A0A1V1NTH4"/>
<evidence type="ECO:0000259" key="2">
    <source>
        <dbReference type="Pfam" id="PF08126"/>
    </source>
</evidence>
<protein>
    <recommendedName>
        <fullName evidence="2">Gingipain propeptide domain-containing protein</fullName>
    </recommendedName>
</protein>
<dbReference type="GO" id="GO:0004197">
    <property type="term" value="F:cysteine-type endopeptidase activity"/>
    <property type="evidence" value="ECO:0007669"/>
    <property type="project" value="InterPro"/>
</dbReference>
<comment type="caution">
    <text evidence="3">The sequence shown here is derived from an EMBL/GenBank/DDBJ whole genome shotgun (WGS) entry which is preliminary data.</text>
</comment>
<gene>
    <name evidence="3" type="ORF">OMM_13557</name>
</gene>
<evidence type="ECO:0000256" key="1">
    <source>
        <dbReference type="SAM" id="Phobius"/>
    </source>
</evidence>
<evidence type="ECO:0000313" key="3">
    <source>
        <dbReference type="EMBL" id="ETR65890.1"/>
    </source>
</evidence>
<dbReference type="Pfam" id="PF08126">
    <property type="entry name" value="Propeptide_C25"/>
    <property type="match status" value="1"/>
</dbReference>
<organism evidence="3 4">
    <name type="scientific">Candidatus Magnetoglobus multicellularis str. Araruama</name>
    <dbReference type="NCBI Taxonomy" id="890399"/>
    <lineage>
        <taxon>Bacteria</taxon>
        <taxon>Pseudomonadati</taxon>
        <taxon>Thermodesulfobacteriota</taxon>
        <taxon>Desulfobacteria</taxon>
        <taxon>Desulfobacterales</taxon>
        <taxon>Desulfobacteraceae</taxon>
        <taxon>Candidatus Magnetoglobus</taxon>
    </lineage>
</organism>
<name>A0A1V1NTH4_9BACT</name>